<evidence type="ECO:0000313" key="3">
    <source>
        <dbReference type="Proteomes" id="UP001308179"/>
    </source>
</evidence>
<evidence type="ECO:0000256" key="1">
    <source>
        <dbReference type="SAM" id="MobiDB-lite"/>
    </source>
</evidence>
<comment type="caution">
    <text evidence="2">The sequence shown here is derived from an EMBL/GenBank/DDBJ whole genome shotgun (WGS) entry which is preliminary data.</text>
</comment>
<accession>A0ABR0L688</accession>
<feature type="compositionally biased region" description="Acidic residues" evidence="1">
    <location>
        <begin position="101"/>
        <end position="142"/>
    </location>
</feature>
<feature type="region of interest" description="Disordered" evidence="1">
    <location>
        <begin position="35"/>
        <end position="200"/>
    </location>
</feature>
<proteinExistence type="predicted"/>
<organism evidence="2 3">
    <name type="scientific">Rachicladosporium monterosium</name>
    <dbReference type="NCBI Taxonomy" id="1507873"/>
    <lineage>
        <taxon>Eukaryota</taxon>
        <taxon>Fungi</taxon>
        <taxon>Dikarya</taxon>
        <taxon>Ascomycota</taxon>
        <taxon>Pezizomycotina</taxon>
        <taxon>Dothideomycetes</taxon>
        <taxon>Dothideomycetidae</taxon>
        <taxon>Cladosporiales</taxon>
        <taxon>Cladosporiaceae</taxon>
        <taxon>Rachicladosporium</taxon>
    </lineage>
</organism>
<reference evidence="2 3" key="1">
    <citation type="submission" date="2023-08" db="EMBL/GenBank/DDBJ databases">
        <title>Black Yeasts Isolated from many extreme environments.</title>
        <authorList>
            <person name="Coleine C."/>
            <person name="Stajich J.E."/>
            <person name="Selbmann L."/>
        </authorList>
    </citation>
    <scope>NUCLEOTIDE SEQUENCE [LARGE SCALE GENOMIC DNA]</scope>
    <source>
        <strain evidence="2 3">CCFEE 5386</strain>
    </source>
</reference>
<keyword evidence="3" id="KW-1185">Reference proteome</keyword>
<protein>
    <submittedName>
        <fullName evidence="2">Uncharacterized protein</fullName>
    </submittedName>
</protein>
<dbReference type="Proteomes" id="UP001308179">
    <property type="component" value="Unassembled WGS sequence"/>
</dbReference>
<name>A0ABR0L688_9PEZI</name>
<evidence type="ECO:0000313" key="2">
    <source>
        <dbReference type="EMBL" id="KAK5144115.1"/>
    </source>
</evidence>
<gene>
    <name evidence="2" type="ORF">LTR32_003889</name>
</gene>
<dbReference type="EMBL" id="JAVRRR010000251">
    <property type="protein sequence ID" value="KAK5144115.1"/>
    <property type="molecule type" value="Genomic_DNA"/>
</dbReference>
<sequence length="531" mass="59261">MAISQRLSDSFWSVVSPSKTALPASASKIASKTVSRTETVARGDANKTRGRSHGNAVRQSRSISADSEGDTITVGAKRKEPCTPRSTGAGRRGKRVRMEVEMEEDSMDVEMEDEVSEQEEASEVDEDEGGEEHEEMEEETALEDGGVIVESDGEVEVEDDVAEEGDDEGASQDEDEDEDEDEEENENEEQDGNEDDDMGDLAADISATHLRSSKSPATSSSSGIGFHYDSDIDNDSTLVVSEAEYASPVRRKVINLPTEAFSRGVSTEELQAEGWSDDHIFLVQKLALRGFEPLLPRHWKWDFTYLPDALFEPPGEDEKAFIGSAHNPPENSHHYRGMKALTRLMEMGGRVRDTFLSEGRMQPEPQTRKYVQEFLKWTNKDADLDLRSAIPVLAFEVQPTGTPHAVIEENARRKMARLHEKTLHRRLTFTTLRLDRSGESTSPPYPPNLRPRRFATLVALVAFRPDSPTPEQEVRTVAFFDWRDKDYDVWNSLAMAIVACHVRDVQVRVAEETGVGRRVAGGEMEVDDPDA</sequence>
<feature type="compositionally biased region" description="Acidic residues" evidence="1">
    <location>
        <begin position="151"/>
        <end position="199"/>
    </location>
</feature>